<organism evidence="2 3">
    <name type="scientific">Rhodotorula graminis (strain WP1)</name>
    <dbReference type="NCBI Taxonomy" id="578459"/>
    <lineage>
        <taxon>Eukaryota</taxon>
        <taxon>Fungi</taxon>
        <taxon>Dikarya</taxon>
        <taxon>Basidiomycota</taxon>
        <taxon>Pucciniomycotina</taxon>
        <taxon>Microbotryomycetes</taxon>
        <taxon>Sporidiobolales</taxon>
        <taxon>Sporidiobolaceae</taxon>
        <taxon>Rhodotorula</taxon>
    </lineage>
</organism>
<feature type="compositionally biased region" description="Pro residues" evidence="1">
    <location>
        <begin position="70"/>
        <end position="81"/>
    </location>
</feature>
<dbReference type="EMBL" id="KQ474086">
    <property type="protein sequence ID" value="KPV72569.1"/>
    <property type="molecule type" value="Genomic_DNA"/>
</dbReference>
<dbReference type="RefSeq" id="XP_018268618.1">
    <property type="nucleotide sequence ID" value="XM_018415200.1"/>
</dbReference>
<dbReference type="Proteomes" id="UP000053890">
    <property type="component" value="Unassembled WGS sequence"/>
</dbReference>
<evidence type="ECO:0000313" key="3">
    <source>
        <dbReference type="Proteomes" id="UP000053890"/>
    </source>
</evidence>
<feature type="non-terminal residue" evidence="2">
    <location>
        <position position="131"/>
    </location>
</feature>
<name>A0A0P9FAE4_RHOGW</name>
<feature type="compositionally biased region" description="Pro residues" evidence="1">
    <location>
        <begin position="51"/>
        <end position="60"/>
    </location>
</feature>
<sequence>MSTLSTLSSPLAAAAIAYASSTAPRLDPGHLSPSSLSRRLPLLPTLRLVLAPPPRSSPPRRPSRQAAATFPPPAAVPPSLPHPDLVSPLPFSPCLARPSRFSFSPLCASARALCTFPSSCASCTAHSVVRA</sequence>
<reference evidence="2 3" key="1">
    <citation type="journal article" date="2015" name="Front. Microbiol.">
        <title>Genome sequence of the plant growth promoting endophytic yeast Rhodotorula graminis WP1.</title>
        <authorList>
            <person name="Firrincieli A."/>
            <person name="Otillar R."/>
            <person name="Salamov A."/>
            <person name="Schmutz J."/>
            <person name="Khan Z."/>
            <person name="Redman R.S."/>
            <person name="Fleck N.D."/>
            <person name="Lindquist E."/>
            <person name="Grigoriev I.V."/>
            <person name="Doty S.L."/>
        </authorList>
    </citation>
    <scope>NUCLEOTIDE SEQUENCE [LARGE SCALE GENOMIC DNA]</scope>
    <source>
        <strain evidence="2 3">WP1</strain>
    </source>
</reference>
<keyword evidence="3" id="KW-1185">Reference proteome</keyword>
<evidence type="ECO:0000256" key="1">
    <source>
        <dbReference type="SAM" id="MobiDB-lite"/>
    </source>
</evidence>
<proteinExistence type="predicted"/>
<protein>
    <submittedName>
        <fullName evidence="2">Uncharacterized protein</fullName>
    </submittedName>
</protein>
<feature type="region of interest" description="Disordered" evidence="1">
    <location>
        <begin position="49"/>
        <end position="82"/>
    </location>
</feature>
<evidence type="ECO:0000313" key="2">
    <source>
        <dbReference type="EMBL" id="KPV72569.1"/>
    </source>
</evidence>
<dbReference type="AlphaFoldDB" id="A0A0P9FAE4"/>
<accession>A0A0P9FAE4</accession>
<gene>
    <name evidence="2" type="ORF">RHOBADRAFT_48876</name>
</gene>
<dbReference type="GeneID" id="28975648"/>